<keyword evidence="2" id="KW-0539">Nucleus</keyword>
<evidence type="ECO:0000313" key="5">
    <source>
        <dbReference type="Proteomes" id="UP000193685"/>
    </source>
</evidence>
<feature type="compositionally biased region" description="Polar residues" evidence="3">
    <location>
        <begin position="442"/>
        <end position="456"/>
    </location>
</feature>
<dbReference type="PANTHER" id="PTHR37534:SF46">
    <property type="entry name" value="ZN(II)2CYS6 TRANSCRIPTION FACTOR (EUROFUNG)"/>
    <property type="match status" value="1"/>
</dbReference>
<accession>A0A1Y2FGV9</accession>
<comment type="subcellular location">
    <subcellularLocation>
        <location evidence="1">Nucleus</location>
    </subcellularLocation>
</comment>
<protein>
    <submittedName>
        <fullName evidence="4">Uncharacterized protein</fullName>
    </submittedName>
</protein>
<evidence type="ECO:0000313" key="4">
    <source>
        <dbReference type="EMBL" id="ORY82644.1"/>
    </source>
</evidence>
<dbReference type="GO" id="GO:0005634">
    <property type="term" value="C:nucleus"/>
    <property type="evidence" value="ECO:0007669"/>
    <property type="project" value="UniProtKB-SubCell"/>
</dbReference>
<dbReference type="GeneID" id="63788358"/>
<keyword evidence="5" id="KW-1185">Reference proteome</keyword>
<dbReference type="Proteomes" id="UP000193685">
    <property type="component" value="Unassembled WGS sequence"/>
</dbReference>
<proteinExistence type="predicted"/>
<dbReference type="Pfam" id="PF11951">
    <property type="entry name" value="Fungal_trans_2"/>
    <property type="match status" value="1"/>
</dbReference>
<sequence length="473" mass="52041">MASQLIESTQPDGPWPSFQASPSPVPYTVALAINRVATPDHCNAIGPEEQERMIEVFMRDVVPVLIATGHWYLSIASTRTLLPNLTSSSFALRLVLCALAVLLENPGPDQIKQETPWTSDQTLAQYCYSHALDALIEQVPPGELPGDAELATLVMLVFWEMFTVGPSSDHRLHIFGARPILQRFAMEVDNAECSFQDGPSCLRLALSYSMRSLDLASSKWNACSNLLLDGKPWDMQAVITTMLKKRLAMARENRFHASEARCDLLMIQAGIGQLFEWNNATGVDAKAMTDLIELIRSALEVWSGILADCMAAAHAMGADNERSEEQMALLSYCGTVIYFFQASSGTAIQVSCTSKATKAIFKIVETLHLNSDDQSLDMRIIWPVFMAGTMTVDAVERLMTLQILDKVSRTGLSDAGARDILLSVWQEEVDEANTFKRDAKLSSHTLNSQPSQSPQILGSRVQVPSIALKPSDK</sequence>
<dbReference type="AlphaFoldDB" id="A0A1Y2FGV9"/>
<name>A0A1Y2FGV9_PROLT</name>
<gene>
    <name evidence="4" type="ORF">BCR37DRAFT_398604</name>
</gene>
<dbReference type="RefSeq" id="XP_040725515.1">
    <property type="nucleotide sequence ID" value="XM_040871759.1"/>
</dbReference>
<dbReference type="PANTHER" id="PTHR37534">
    <property type="entry name" value="TRANSCRIPTIONAL ACTIVATOR PROTEIN UGA3"/>
    <property type="match status" value="1"/>
</dbReference>
<feature type="region of interest" description="Disordered" evidence="3">
    <location>
        <begin position="441"/>
        <end position="473"/>
    </location>
</feature>
<organism evidence="4 5">
    <name type="scientific">Protomyces lactucae-debilis</name>
    <dbReference type="NCBI Taxonomy" id="2754530"/>
    <lineage>
        <taxon>Eukaryota</taxon>
        <taxon>Fungi</taxon>
        <taxon>Dikarya</taxon>
        <taxon>Ascomycota</taxon>
        <taxon>Taphrinomycotina</taxon>
        <taxon>Taphrinomycetes</taxon>
        <taxon>Taphrinales</taxon>
        <taxon>Protomycetaceae</taxon>
        <taxon>Protomyces</taxon>
    </lineage>
</organism>
<reference evidence="4 5" key="1">
    <citation type="submission" date="2016-07" db="EMBL/GenBank/DDBJ databases">
        <title>Pervasive Adenine N6-methylation of Active Genes in Fungi.</title>
        <authorList>
            <consortium name="DOE Joint Genome Institute"/>
            <person name="Mondo S.J."/>
            <person name="Dannebaum R.O."/>
            <person name="Kuo R.C."/>
            <person name="Labutti K."/>
            <person name="Haridas S."/>
            <person name="Kuo A."/>
            <person name="Salamov A."/>
            <person name="Ahrendt S.R."/>
            <person name="Lipzen A."/>
            <person name="Sullivan W."/>
            <person name="Andreopoulos W.B."/>
            <person name="Clum A."/>
            <person name="Lindquist E."/>
            <person name="Daum C."/>
            <person name="Ramamoorthy G.K."/>
            <person name="Gryganskyi A."/>
            <person name="Culley D."/>
            <person name="Magnuson J.K."/>
            <person name="James T.Y."/>
            <person name="O'Malley M.A."/>
            <person name="Stajich J.E."/>
            <person name="Spatafora J.W."/>
            <person name="Visel A."/>
            <person name="Grigoriev I.V."/>
        </authorList>
    </citation>
    <scope>NUCLEOTIDE SEQUENCE [LARGE SCALE GENOMIC DNA]</scope>
    <source>
        <strain evidence="4 5">12-1054</strain>
    </source>
</reference>
<dbReference type="InterPro" id="IPR021858">
    <property type="entry name" value="Fun_TF"/>
</dbReference>
<evidence type="ECO:0000256" key="2">
    <source>
        <dbReference type="ARBA" id="ARBA00023242"/>
    </source>
</evidence>
<dbReference type="EMBL" id="MCFI01000009">
    <property type="protein sequence ID" value="ORY82644.1"/>
    <property type="molecule type" value="Genomic_DNA"/>
</dbReference>
<evidence type="ECO:0000256" key="3">
    <source>
        <dbReference type="SAM" id="MobiDB-lite"/>
    </source>
</evidence>
<comment type="caution">
    <text evidence="4">The sequence shown here is derived from an EMBL/GenBank/DDBJ whole genome shotgun (WGS) entry which is preliminary data.</text>
</comment>
<evidence type="ECO:0000256" key="1">
    <source>
        <dbReference type="ARBA" id="ARBA00004123"/>
    </source>
</evidence>